<dbReference type="InterPro" id="IPR036942">
    <property type="entry name" value="Beta-barrel_TonB_sf"/>
</dbReference>
<evidence type="ECO:0000256" key="12">
    <source>
        <dbReference type="PROSITE-ProRule" id="PRU10144"/>
    </source>
</evidence>
<keyword evidence="3 11" id="KW-0813">Transport</keyword>
<evidence type="ECO:0000256" key="8">
    <source>
        <dbReference type="ARBA" id="ARBA00023136"/>
    </source>
</evidence>
<dbReference type="PROSITE" id="PS52016">
    <property type="entry name" value="TONB_DEPENDENT_REC_3"/>
    <property type="match status" value="1"/>
</dbReference>
<evidence type="ECO:0000256" key="4">
    <source>
        <dbReference type="ARBA" id="ARBA00022452"/>
    </source>
</evidence>
<dbReference type="Pfam" id="PF07715">
    <property type="entry name" value="Plug"/>
    <property type="match status" value="1"/>
</dbReference>
<keyword evidence="5 11" id="KW-0812">Transmembrane</keyword>
<evidence type="ECO:0000313" key="14">
    <source>
        <dbReference type="EMBL" id="AQZ97629.1"/>
    </source>
</evidence>
<evidence type="ECO:0000256" key="9">
    <source>
        <dbReference type="ARBA" id="ARBA00023170"/>
    </source>
</evidence>
<evidence type="ECO:0000259" key="13">
    <source>
        <dbReference type="Pfam" id="PF07715"/>
    </source>
</evidence>
<evidence type="ECO:0000256" key="2">
    <source>
        <dbReference type="ARBA" id="ARBA00009810"/>
    </source>
</evidence>
<proteinExistence type="inferred from homology"/>
<dbReference type="AlphaFoldDB" id="A0A1V0BCG9"/>
<dbReference type="InterPro" id="IPR010917">
    <property type="entry name" value="TonB_rcpt_CS"/>
</dbReference>
<keyword evidence="4 11" id="KW-1134">Transmembrane beta strand</keyword>
<reference evidence="14 15" key="1">
    <citation type="submission" date="2017-03" db="EMBL/GenBank/DDBJ databases">
        <title>Rapid Whole Genome Sequencing of Comamonas kerstersii Causing Continuous ambulatory Peritoneal Dialysis-Associated Peritonitis.</title>
        <authorList>
            <person name="Zheng B."/>
        </authorList>
    </citation>
    <scope>NUCLEOTIDE SEQUENCE [LARGE SCALE GENOMIC DNA]</scope>
    <source>
        <strain evidence="14 15">8943</strain>
    </source>
</reference>
<comment type="subcellular location">
    <subcellularLocation>
        <location evidence="1 11">Cell outer membrane</location>
        <topology evidence="1 11">Multi-pass membrane protein</topology>
    </subcellularLocation>
</comment>
<evidence type="ECO:0000256" key="10">
    <source>
        <dbReference type="ARBA" id="ARBA00023237"/>
    </source>
</evidence>
<dbReference type="SUPFAM" id="SSF56935">
    <property type="entry name" value="Porins"/>
    <property type="match status" value="1"/>
</dbReference>
<sequence>MATWERVIAVAAACGVGGAAWAVDDESGHSAAEKSMPTVHVTAQSLEVRVYTREEMDATPEGNRDISSLVANHPAVRQNPTVNGAGNRGSLAPESFSIHGQSPYQNQFQVDGISATNVISPQNQNLNLQVGNVPGFSQAYNIDTELLDSVEVYDNRVPVEFGRFTGGVVDAQIKTPQGTNKVEVKRSFNSSNLTQQKMPPRVTEAWEEGEPGYSARWKKHFSSINADVKLSDETAALLAFSRRESEIQRTGKVLDRTSGIPNGKTTRLVATDHSDQVDNVFAKFHRRWGQGLDTNLTLKYADRQEHLVDNFFADTAWTNQQKAYGIGLDATQVLDAGKLSLKFGLDQLNAQRNSSGTEFVTQQFADKSLSQYTYGGFGTEALEQQQVTAKLRMDWKTLQTGAVSHKIYAGVDAQSIDAHFDRKQDAYAYRAVQQLDGSQKYFNKTHYMAGKVKAGYNSTSLYVSDTMQWGNWSAILGARVDRDNYFKNTNFAPRGRVDWDVLGNGKTQLGIGWSRYFGLDLLGYALSQEKSKLQRQLIDSKGNPVDKPAAGQIHLIDGVKTPRSDEWAFGVTQQLSEYLEAGLTYVRRTSRDSVTSDSIDGQYVYTNGGYGKSETATLSLQTLRPWNALAAQWRGRVDFSWHDAWRNHDMAEAWAAEASLPDDVIIYNDQKILRKDKPASDFNQPRRLSIGWTGVWQKQGVTWGNRVNWNSSKSGITYLGVSAKPEQLERYGSQRLASYWTWDTSITWKPQQIKGLLLNVDVLNLLNRMAPIAVTTPTAANNVRYQTGREIWLNVGYEF</sequence>
<dbReference type="InterPro" id="IPR037066">
    <property type="entry name" value="Plug_dom_sf"/>
</dbReference>
<evidence type="ECO:0000256" key="11">
    <source>
        <dbReference type="PROSITE-ProRule" id="PRU01360"/>
    </source>
</evidence>
<comment type="similarity">
    <text evidence="2 11">Belongs to the TonB-dependent receptor family.</text>
</comment>
<keyword evidence="9" id="KW-0675">Receptor</keyword>
<dbReference type="EMBL" id="CP020121">
    <property type="protein sequence ID" value="AQZ97629.1"/>
    <property type="molecule type" value="Genomic_DNA"/>
</dbReference>
<evidence type="ECO:0000256" key="3">
    <source>
        <dbReference type="ARBA" id="ARBA00022448"/>
    </source>
</evidence>
<feature type="domain" description="TonB-dependent receptor plug" evidence="13">
    <location>
        <begin position="47"/>
        <end position="167"/>
    </location>
</feature>
<keyword evidence="6" id="KW-0732">Signal</keyword>
<evidence type="ECO:0000313" key="15">
    <source>
        <dbReference type="Proteomes" id="UP000242792"/>
    </source>
</evidence>
<dbReference type="GO" id="GO:0009279">
    <property type="term" value="C:cell outer membrane"/>
    <property type="evidence" value="ECO:0007669"/>
    <property type="project" value="UniProtKB-SubCell"/>
</dbReference>
<evidence type="ECO:0000256" key="7">
    <source>
        <dbReference type="ARBA" id="ARBA00023077"/>
    </source>
</evidence>
<dbReference type="Gene3D" id="2.170.130.10">
    <property type="entry name" value="TonB-dependent receptor, plug domain"/>
    <property type="match status" value="1"/>
</dbReference>
<evidence type="ECO:0000256" key="1">
    <source>
        <dbReference type="ARBA" id="ARBA00004571"/>
    </source>
</evidence>
<dbReference type="InterPro" id="IPR039426">
    <property type="entry name" value="TonB-dep_rcpt-like"/>
</dbReference>
<organism evidence="14 15">
    <name type="scientific">Comamonas kerstersii</name>
    <dbReference type="NCBI Taxonomy" id="225992"/>
    <lineage>
        <taxon>Bacteria</taxon>
        <taxon>Pseudomonadati</taxon>
        <taxon>Pseudomonadota</taxon>
        <taxon>Betaproteobacteria</taxon>
        <taxon>Burkholderiales</taxon>
        <taxon>Comamonadaceae</taxon>
        <taxon>Comamonas</taxon>
    </lineage>
</organism>
<gene>
    <name evidence="14" type="ORF">B5M06_04460</name>
</gene>
<dbReference type="PROSITE" id="PS01156">
    <property type="entry name" value="TONB_DEPENDENT_REC_2"/>
    <property type="match status" value="1"/>
</dbReference>
<keyword evidence="7" id="KW-0798">TonB box</keyword>
<dbReference type="OrthoDB" id="9768147at2"/>
<accession>A0A1V0BCG9</accession>
<keyword evidence="8 11" id="KW-0472">Membrane</keyword>
<evidence type="ECO:0000256" key="5">
    <source>
        <dbReference type="ARBA" id="ARBA00022692"/>
    </source>
</evidence>
<keyword evidence="10 11" id="KW-0998">Cell outer membrane</keyword>
<dbReference type="Gene3D" id="2.40.170.20">
    <property type="entry name" value="TonB-dependent receptor, beta-barrel domain"/>
    <property type="match status" value="1"/>
</dbReference>
<dbReference type="InterPro" id="IPR012910">
    <property type="entry name" value="Plug_dom"/>
</dbReference>
<dbReference type="KEGG" id="cke:B5M06_04460"/>
<name>A0A1V0BCG9_9BURK</name>
<evidence type="ECO:0000256" key="6">
    <source>
        <dbReference type="ARBA" id="ARBA00022729"/>
    </source>
</evidence>
<feature type="short sequence motif" description="TonB C-terminal box" evidence="12">
    <location>
        <begin position="782"/>
        <end position="799"/>
    </location>
</feature>
<dbReference type="Proteomes" id="UP000242792">
    <property type="component" value="Chromosome"/>
</dbReference>
<protein>
    <recommendedName>
        <fullName evidence="13">TonB-dependent receptor plug domain-containing protein</fullName>
    </recommendedName>
</protein>